<evidence type="ECO:0000256" key="2">
    <source>
        <dbReference type="SAM" id="Phobius"/>
    </source>
</evidence>
<keyword evidence="2" id="KW-0472">Membrane</keyword>
<reference evidence="4" key="2">
    <citation type="submission" date="2023-06" db="EMBL/GenBank/DDBJ databases">
        <authorList>
            <consortium name="Lawrence Berkeley National Laboratory"/>
            <person name="Mondo S.J."/>
            <person name="Hensen N."/>
            <person name="Bonometti L."/>
            <person name="Westerberg I."/>
            <person name="Brannstrom I.O."/>
            <person name="Guillou S."/>
            <person name="Cros-Aarteil S."/>
            <person name="Calhoun S."/>
            <person name="Haridas S."/>
            <person name="Kuo A."/>
            <person name="Pangilinan J."/>
            <person name="Riley R."/>
            <person name="Labutti K."/>
            <person name="Andreopoulos B."/>
            <person name="Lipzen A."/>
            <person name="Chen C."/>
            <person name="Yanf M."/>
            <person name="Daum C."/>
            <person name="Ng V."/>
            <person name="Clum A."/>
            <person name="Steindorff A."/>
            <person name="Ohm R."/>
            <person name="Martin F."/>
            <person name="Silar P."/>
            <person name="Natvig D."/>
            <person name="Lalanne C."/>
            <person name="Gautier V."/>
            <person name="Ament-Velasquez S.L."/>
            <person name="Kruys A."/>
            <person name="Hutchinson M.I."/>
            <person name="Powell A.J."/>
            <person name="Barry K."/>
            <person name="Miller A.N."/>
            <person name="Grigoriev I.V."/>
            <person name="Debuchy R."/>
            <person name="Gladieux P."/>
            <person name="Thoren M.H."/>
            <person name="Johannesson H."/>
        </authorList>
    </citation>
    <scope>NUCLEOTIDE SEQUENCE</scope>
    <source>
        <strain evidence="4">PSN324</strain>
    </source>
</reference>
<feature type="compositionally biased region" description="Polar residues" evidence="1">
    <location>
        <begin position="501"/>
        <end position="511"/>
    </location>
</feature>
<proteinExistence type="predicted"/>
<comment type="caution">
    <text evidence="4">The sequence shown here is derived from an EMBL/GenBank/DDBJ whole genome shotgun (WGS) entry which is preliminary data.</text>
</comment>
<feature type="chain" id="PRO_5043945132" evidence="3">
    <location>
        <begin position="20"/>
        <end position="539"/>
    </location>
</feature>
<evidence type="ECO:0000256" key="3">
    <source>
        <dbReference type="SAM" id="SignalP"/>
    </source>
</evidence>
<evidence type="ECO:0000256" key="1">
    <source>
        <dbReference type="SAM" id="MobiDB-lite"/>
    </source>
</evidence>
<feature type="compositionally biased region" description="Polar residues" evidence="1">
    <location>
        <begin position="308"/>
        <end position="324"/>
    </location>
</feature>
<feature type="region of interest" description="Disordered" evidence="1">
    <location>
        <begin position="410"/>
        <end position="539"/>
    </location>
</feature>
<reference evidence="4" key="1">
    <citation type="journal article" date="2023" name="Mol. Phylogenet. Evol.">
        <title>Genome-scale phylogeny and comparative genomics of the fungal order Sordariales.</title>
        <authorList>
            <person name="Hensen N."/>
            <person name="Bonometti L."/>
            <person name="Westerberg I."/>
            <person name="Brannstrom I.O."/>
            <person name="Guillou S."/>
            <person name="Cros-Aarteil S."/>
            <person name="Calhoun S."/>
            <person name="Haridas S."/>
            <person name="Kuo A."/>
            <person name="Mondo S."/>
            <person name="Pangilinan J."/>
            <person name="Riley R."/>
            <person name="LaButti K."/>
            <person name="Andreopoulos B."/>
            <person name="Lipzen A."/>
            <person name="Chen C."/>
            <person name="Yan M."/>
            <person name="Daum C."/>
            <person name="Ng V."/>
            <person name="Clum A."/>
            <person name="Steindorff A."/>
            <person name="Ohm R.A."/>
            <person name="Martin F."/>
            <person name="Silar P."/>
            <person name="Natvig D.O."/>
            <person name="Lalanne C."/>
            <person name="Gautier V."/>
            <person name="Ament-Velasquez S.L."/>
            <person name="Kruys A."/>
            <person name="Hutchinson M.I."/>
            <person name="Powell A.J."/>
            <person name="Barry K."/>
            <person name="Miller A.N."/>
            <person name="Grigoriev I.V."/>
            <person name="Debuchy R."/>
            <person name="Gladieux P."/>
            <person name="Hiltunen Thoren M."/>
            <person name="Johannesson H."/>
        </authorList>
    </citation>
    <scope>NUCLEOTIDE SEQUENCE</scope>
    <source>
        <strain evidence="4">PSN324</strain>
    </source>
</reference>
<feature type="region of interest" description="Disordered" evidence="1">
    <location>
        <begin position="298"/>
        <end position="350"/>
    </location>
</feature>
<keyword evidence="2" id="KW-0812">Transmembrane</keyword>
<dbReference type="EMBL" id="MU864972">
    <property type="protein sequence ID" value="KAK4462460.1"/>
    <property type="molecule type" value="Genomic_DNA"/>
</dbReference>
<keyword evidence="3" id="KW-0732">Signal</keyword>
<feature type="transmembrane region" description="Helical" evidence="2">
    <location>
        <begin position="238"/>
        <end position="265"/>
    </location>
</feature>
<evidence type="ECO:0000313" key="4">
    <source>
        <dbReference type="EMBL" id="KAK4462460.1"/>
    </source>
</evidence>
<gene>
    <name evidence="4" type="ORF">QBC42DRAFT_305605</name>
</gene>
<protein>
    <submittedName>
        <fullName evidence="4">Uncharacterized protein</fullName>
    </submittedName>
</protein>
<accession>A0AAV9HNS9</accession>
<evidence type="ECO:0000313" key="5">
    <source>
        <dbReference type="Proteomes" id="UP001321749"/>
    </source>
</evidence>
<organism evidence="4 5">
    <name type="scientific">Cladorrhinum samala</name>
    <dbReference type="NCBI Taxonomy" id="585594"/>
    <lineage>
        <taxon>Eukaryota</taxon>
        <taxon>Fungi</taxon>
        <taxon>Dikarya</taxon>
        <taxon>Ascomycota</taxon>
        <taxon>Pezizomycotina</taxon>
        <taxon>Sordariomycetes</taxon>
        <taxon>Sordariomycetidae</taxon>
        <taxon>Sordariales</taxon>
        <taxon>Podosporaceae</taxon>
        <taxon>Cladorrhinum</taxon>
    </lineage>
</organism>
<feature type="signal peptide" evidence="3">
    <location>
        <begin position="1"/>
        <end position="19"/>
    </location>
</feature>
<dbReference type="Proteomes" id="UP001321749">
    <property type="component" value="Unassembled WGS sequence"/>
</dbReference>
<dbReference type="AlphaFoldDB" id="A0AAV9HNS9"/>
<name>A0AAV9HNS9_9PEZI</name>
<sequence length="539" mass="56108">MRSVSACSYVVLLLSVLAGQEVSALHAWRTRKEILHRIAKAQVTANPLLRRDGGDPTCASDHHSCPSTLGGDCCPSRYSCAVDSCYATTAALATGCGSSELYPCPAAEGGGCCKVGLICAHSDCVPPASITSVVTNCPNNYFLCPSSLNYGCCPNGRGCALNQCYATEPVTATVTQTLTTTVGGRVSITTATATQVSTPTPPTGVATGDDRAAKFIPTSVPKIPASTPSSNADGGGGLGGAAIGGIVAGVVVLLIVVLVAAYLILRKLKHVEDEVKSKKESTAKSQSQAQRVLEEYGRQLHSPDYGSDNLSNDPLMTGTNSAVVTPQPGGLVDSRSRSDSNPLGGVTPSPNMFNFYEDRARHASPDSNVGYFDNIASSIQRPMHAARMRSSTESSTNGYPYAYTHYRQQSNASELSDGSDRGGVNSPLVPELDSTGYAELPSGQAGSGMHSRSGSMGGHARQRSNSSNNGGTTGNGQAPGLGLTTLDESIEQPEIHGFYGRNNQQSGQTAAGLQVGWDGGYQHQHHGPDDFERPPPPPK</sequence>
<keyword evidence="2" id="KW-1133">Transmembrane helix</keyword>
<keyword evidence="5" id="KW-1185">Reference proteome</keyword>